<sequence>MINDEWENGIKTQFLNNGKTFHIPIPFGGTLTDRFHPPEIKLSSDDILKVFRPVTSQVTGLVEDQIREVRKKYSKLPKFVILVGGFGRSRHLYNCVEQAVKNKVEILQSSGARPWTAVCRGAAIRGLIEGEYSESMGFAIDSRVARASYGTIFNDIPWDVRRHDILDKEWSSVHRKFWAKDQTQWFLRIGENIVEDKPICHAFSQEISNPDEEIVTELIYSSAINPPTRYDETVKPLCRVRWSKVLEFDKLPSWTNDKGETYRTIDFDIRMIANGVSLDFEIFHDGQVVAAKNVAVEFDISSSSTRPQTEPEDGDGDYRDGQGDFCYYVDDDRDDSE</sequence>
<protein>
    <submittedName>
        <fullName evidence="2">Uncharacterized protein</fullName>
    </submittedName>
</protein>
<evidence type="ECO:0000313" key="2">
    <source>
        <dbReference type="EMBL" id="KAK5990391.1"/>
    </source>
</evidence>
<evidence type="ECO:0000313" key="3">
    <source>
        <dbReference type="Proteomes" id="UP001338125"/>
    </source>
</evidence>
<dbReference type="CDD" id="cd10170">
    <property type="entry name" value="ASKHA_NBD_HSP70"/>
    <property type="match status" value="1"/>
</dbReference>
<dbReference type="SUPFAM" id="SSF53067">
    <property type="entry name" value="Actin-like ATPase domain"/>
    <property type="match status" value="1"/>
</dbReference>
<feature type="region of interest" description="Disordered" evidence="1">
    <location>
        <begin position="300"/>
        <end position="337"/>
    </location>
</feature>
<dbReference type="InterPro" id="IPR043129">
    <property type="entry name" value="ATPase_NBD"/>
</dbReference>
<reference evidence="2 3" key="1">
    <citation type="submission" date="2024-01" db="EMBL/GenBank/DDBJ databases">
        <title>Complete genome of Cladobotryum mycophilum ATHUM6906.</title>
        <authorList>
            <person name="Christinaki A.C."/>
            <person name="Myridakis A.I."/>
            <person name="Kouvelis V.N."/>
        </authorList>
    </citation>
    <scope>NUCLEOTIDE SEQUENCE [LARGE SCALE GENOMIC DNA]</scope>
    <source>
        <strain evidence="2 3">ATHUM6906</strain>
    </source>
</reference>
<organism evidence="2 3">
    <name type="scientific">Cladobotryum mycophilum</name>
    <dbReference type="NCBI Taxonomy" id="491253"/>
    <lineage>
        <taxon>Eukaryota</taxon>
        <taxon>Fungi</taxon>
        <taxon>Dikarya</taxon>
        <taxon>Ascomycota</taxon>
        <taxon>Pezizomycotina</taxon>
        <taxon>Sordariomycetes</taxon>
        <taxon>Hypocreomycetidae</taxon>
        <taxon>Hypocreales</taxon>
        <taxon>Hypocreaceae</taxon>
        <taxon>Cladobotryum</taxon>
    </lineage>
</organism>
<dbReference type="EMBL" id="JAVFKD010000014">
    <property type="protein sequence ID" value="KAK5990391.1"/>
    <property type="molecule type" value="Genomic_DNA"/>
</dbReference>
<proteinExistence type="predicted"/>
<comment type="caution">
    <text evidence="2">The sequence shown here is derived from an EMBL/GenBank/DDBJ whole genome shotgun (WGS) entry which is preliminary data.</text>
</comment>
<dbReference type="PANTHER" id="PTHR14187">
    <property type="entry name" value="ALPHA KINASE/ELONGATION FACTOR 2 KINASE"/>
    <property type="match status" value="1"/>
</dbReference>
<dbReference type="PANTHER" id="PTHR14187:SF5">
    <property type="entry name" value="HEAT SHOCK 70 KDA PROTEIN 12A"/>
    <property type="match status" value="1"/>
</dbReference>
<gene>
    <name evidence="2" type="ORF">PT974_08659</name>
</gene>
<keyword evidence="3" id="KW-1185">Reference proteome</keyword>
<evidence type="ECO:0000256" key="1">
    <source>
        <dbReference type="SAM" id="MobiDB-lite"/>
    </source>
</evidence>
<dbReference type="Proteomes" id="UP001338125">
    <property type="component" value="Unassembled WGS sequence"/>
</dbReference>
<accession>A0ABR0SEW2</accession>
<name>A0ABR0SEW2_9HYPO</name>